<dbReference type="EMBL" id="BOOW01000002">
    <property type="protein sequence ID" value="GII89915.1"/>
    <property type="molecule type" value="Genomic_DNA"/>
</dbReference>
<comment type="caution">
    <text evidence="1">The sequence shown here is derived from an EMBL/GenBank/DDBJ whole genome shotgun (WGS) entry which is preliminary data.</text>
</comment>
<proteinExistence type="predicted"/>
<organism evidence="1 2">
    <name type="scientific">Sinosporangium siamense</name>
    <dbReference type="NCBI Taxonomy" id="1367973"/>
    <lineage>
        <taxon>Bacteria</taxon>
        <taxon>Bacillati</taxon>
        <taxon>Actinomycetota</taxon>
        <taxon>Actinomycetes</taxon>
        <taxon>Streptosporangiales</taxon>
        <taxon>Streptosporangiaceae</taxon>
        <taxon>Sinosporangium</taxon>
    </lineage>
</organism>
<dbReference type="RefSeq" id="WP_373870057.1">
    <property type="nucleotide sequence ID" value="NZ_BOOW01000002.1"/>
</dbReference>
<dbReference type="InterPro" id="IPR049979">
    <property type="entry name" value="Cys_resp_CS_actino"/>
</dbReference>
<reference evidence="1" key="1">
    <citation type="submission" date="2021-01" db="EMBL/GenBank/DDBJ databases">
        <title>Whole genome shotgun sequence of Sinosporangium siamense NBRC 109515.</title>
        <authorList>
            <person name="Komaki H."/>
            <person name="Tamura T."/>
        </authorList>
    </citation>
    <scope>NUCLEOTIDE SEQUENCE</scope>
    <source>
        <strain evidence="1">NBRC 109515</strain>
    </source>
</reference>
<name>A0A919RBV6_9ACTN</name>
<accession>A0A919RBV6</accession>
<evidence type="ECO:0000313" key="1">
    <source>
        <dbReference type="EMBL" id="GII89915.1"/>
    </source>
</evidence>
<dbReference type="NCBIfam" id="NF042934">
    <property type="entry name" value="cis_reg_atten"/>
    <property type="match status" value="1"/>
</dbReference>
<sequence length="72" mass="8081">MGRMDSRVRFTPTTPARPMAHLVRQGQVRPGETSACTDNRGVAGWAEKGSVTVWLYERLHVDLCRLSSQLCH</sequence>
<dbReference type="AlphaFoldDB" id="A0A919RBV6"/>
<keyword evidence="2" id="KW-1185">Reference proteome</keyword>
<dbReference type="Proteomes" id="UP000606172">
    <property type="component" value="Unassembled WGS sequence"/>
</dbReference>
<protein>
    <submittedName>
        <fullName evidence="1">Uncharacterized protein</fullName>
    </submittedName>
</protein>
<gene>
    <name evidence="1" type="ORF">Ssi02_01460</name>
</gene>
<evidence type="ECO:0000313" key="2">
    <source>
        <dbReference type="Proteomes" id="UP000606172"/>
    </source>
</evidence>